<keyword evidence="1" id="KW-0812">Transmembrane</keyword>
<gene>
    <name evidence="2" type="ORF">OSTQU699_LOCUS1711</name>
</gene>
<feature type="transmembrane region" description="Helical" evidence="1">
    <location>
        <begin position="116"/>
        <end position="137"/>
    </location>
</feature>
<organism evidence="2 3">
    <name type="scientific">Ostreobium quekettii</name>
    <dbReference type="NCBI Taxonomy" id="121088"/>
    <lineage>
        <taxon>Eukaryota</taxon>
        <taxon>Viridiplantae</taxon>
        <taxon>Chlorophyta</taxon>
        <taxon>core chlorophytes</taxon>
        <taxon>Ulvophyceae</taxon>
        <taxon>TCBD clade</taxon>
        <taxon>Bryopsidales</taxon>
        <taxon>Ostreobineae</taxon>
        <taxon>Ostreobiaceae</taxon>
        <taxon>Ostreobium</taxon>
    </lineage>
</organism>
<feature type="transmembrane region" description="Helical" evidence="1">
    <location>
        <begin position="20"/>
        <end position="38"/>
    </location>
</feature>
<feature type="transmembrane region" description="Helical" evidence="1">
    <location>
        <begin position="236"/>
        <end position="257"/>
    </location>
</feature>
<dbReference type="Proteomes" id="UP000708148">
    <property type="component" value="Unassembled WGS sequence"/>
</dbReference>
<comment type="caution">
    <text evidence="2">The sequence shown here is derived from an EMBL/GenBank/DDBJ whole genome shotgun (WGS) entry which is preliminary data.</text>
</comment>
<reference evidence="2" key="1">
    <citation type="submission" date="2020-12" db="EMBL/GenBank/DDBJ databases">
        <authorList>
            <person name="Iha C."/>
        </authorList>
    </citation>
    <scope>NUCLEOTIDE SEQUENCE</scope>
</reference>
<evidence type="ECO:0000256" key="1">
    <source>
        <dbReference type="SAM" id="Phobius"/>
    </source>
</evidence>
<feature type="transmembrane region" description="Helical" evidence="1">
    <location>
        <begin position="334"/>
        <end position="358"/>
    </location>
</feature>
<keyword evidence="3" id="KW-1185">Reference proteome</keyword>
<name>A0A8S1IS74_9CHLO</name>
<keyword evidence="1" id="KW-0472">Membrane</keyword>
<protein>
    <submittedName>
        <fullName evidence="2">Uncharacterized protein</fullName>
    </submittedName>
</protein>
<feature type="transmembrane region" description="Helical" evidence="1">
    <location>
        <begin position="58"/>
        <end position="79"/>
    </location>
</feature>
<sequence length="468" mass="51383">MAGRRPKVMEAHVGLKLFRVAGLIITFIGWVVTIWGLVRVAEDLEDVCNGRQCDELDVYWSYLVYQIFVLLCVGVAEWFGAPEFTVLSLLGLCMVASTVDQWAADIFRTGVECGELAFAGWAVMAAGNIVMIIGLGYKKVEELKTGVGRSNLFLGQSGSGAVRGEPLIVGGGAGAAAEAGAAGANQPPVYEDLPTDFSVGLWVYPVLGVLSLGSLTLSVASARKWCEDFDCEPLKFYWWIVALEGVVLLFVFVMRLLGRLTPWTQAATFLLAMPTTFLAIWAQNFFHLAREDFPDKASLRGAAVGTLLLAVSNYLLAFTLGFHMSTRVLRKPPFWASQVRVIMVALGIAGWVIALIGVTRSQEYLCSDNQDAFDDDLMCDKFRLYWWFFSLEAAVLIMFFVGLFLHLKAGWTAVTLTFAAVAAIWPLLVADEFRVFPAVTAGDRDQRAYQGHLIMSVAFLALVSVELF</sequence>
<feature type="transmembrane region" description="Helical" evidence="1">
    <location>
        <begin position="86"/>
        <end position="104"/>
    </location>
</feature>
<accession>A0A8S1IS74</accession>
<feature type="transmembrane region" description="Helical" evidence="1">
    <location>
        <begin position="411"/>
        <end position="429"/>
    </location>
</feature>
<dbReference type="AlphaFoldDB" id="A0A8S1IS74"/>
<feature type="transmembrane region" description="Helical" evidence="1">
    <location>
        <begin position="384"/>
        <end position="404"/>
    </location>
</feature>
<feature type="transmembrane region" description="Helical" evidence="1">
    <location>
        <begin position="201"/>
        <end position="221"/>
    </location>
</feature>
<evidence type="ECO:0000313" key="2">
    <source>
        <dbReference type="EMBL" id="CAD7696350.1"/>
    </source>
</evidence>
<dbReference type="EMBL" id="CAJHUC010000465">
    <property type="protein sequence ID" value="CAD7696350.1"/>
    <property type="molecule type" value="Genomic_DNA"/>
</dbReference>
<feature type="transmembrane region" description="Helical" evidence="1">
    <location>
        <begin position="301"/>
        <end position="322"/>
    </location>
</feature>
<evidence type="ECO:0000313" key="3">
    <source>
        <dbReference type="Proteomes" id="UP000708148"/>
    </source>
</evidence>
<feature type="transmembrane region" description="Helical" evidence="1">
    <location>
        <begin position="269"/>
        <end position="289"/>
    </location>
</feature>
<proteinExistence type="predicted"/>
<keyword evidence="1" id="KW-1133">Transmembrane helix</keyword>
<feature type="transmembrane region" description="Helical" evidence="1">
    <location>
        <begin position="449"/>
        <end position="467"/>
    </location>
</feature>